<dbReference type="AlphaFoldDB" id="A0A318MVJ8"/>
<comment type="subcellular location">
    <subcellularLocation>
        <location evidence="2">Cell membrane</location>
        <topology evidence="2">Lipid-anchor</topology>
    </subcellularLocation>
</comment>
<dbReference type="Gene3D" id="1.20.1600.10">
    <property type="entry name" value="Outer membrane efflux proteins (OEP)"/>
    <property type="match status" value="1"/>
</dbReference>
<dbReference type="EMBL" id="QGLT01000003">
    <property type="protein sequence ID" value="PXZ00169.1"/>
    <property type="molecule type" value="Genomic_DNA"/>
</dbReference>
<evidence type="ECO:0000313" key="3">
    <source>
        <dbReference type="EMBL" id="PXZ00169.1"/>
    </source>
</evidence>
<evidence type="ECO:0000256" key="1">
    <source>
        <dbReference type="ARBA" id="ARBA00007613"/>
    </source>
</evidence>
<dbReference type="SUPFAM" id="SSF56954">
    <property type="entry name" value="Outer membrane efflux proteins (OEP)"/>
    <property type="match status" value="1"/>
</dbReference>
<dbReference type="InterPro" id="IPR010131">
    <property type="entry name" value="MdtP/NodT-like"/>
</dbReference>
<keyword evidence="2" id="KW-1134">Transmembrane beta strand</keyword>
<comment type="similarity">
    <text evidence="1 2">Belongs to the outer membrane factor (OMF) (TC 1.B.17) family.</text>
</comment>
<comment type="caution">
    <text evidence="3">The sequence shown here is derived from an EMBL/GenBank/DDBJ whole genome shotgun (WGS) entry which is preliminary data.</text>
</comment>
<dbReference type="NCBIfam" id="TIGR01845">
    <property type="entry name" value="outer_NodT"/>
    <property type="match status" value="1"/>
</dbReference>
<organism evidence="3 4">
    <name type="scientific">Commensalibacter melissae</name>
    <dbReference type="NCBI Taxonomy" id="2070537"/>
    <lineage>
        <taxon>Bacteria</taxon>
        <taxon>Pseudomonadati</taxon>
        <taxon>Pseudomonadota</taxon>
        <taxon>Alphaproteobacteria</taxon>
        <taxon>Acetobacterales</taxon>
        <taxon>Acetobacteraceae</taxon>
    </lineage>
</organism>
<dbReference type="OrthoDB" id="9783100at2"/>
<gene>
    <name evidence="3" type="ORF">DK869_05900</name>
</gene>
<keyword evidence="2" id="KW-0812">Transmembrane</keyword>
<proteinExistence type="inferred from homology"/>
<dbReference type="InterPro" id="IPR003423">
    <property type="entry name" value="OMP_efflux"/>
</dbReference>
<protein>
    <submittedName>
        <fullName evidence="3">Secretion protein</fullName>
    </submittedName>
</protein>
<keyword evidence="4" id="KW-1185">Reference proteome</keyword>
<name>A0A318MVJ8_9PROT</name>
<dbReference type="Gene3D" id="2.20.200.10">
    <property type="entry name" value="Outer membrane efflux proteins (OEP)"/>
    <property type="match status" value="1"/>
</dbReference>
<keyword evidence="2" id="KW-0564">Palmitate</keyword>
<evidence type="ECO:0000256" key="2">
    <source>
        <dbReference type="RuleBase" id="RU362097"/>
    </source>
</evidence>
<dbReference type="PANTHER" id="PTHR30203">
    <property type="entry name" value="OUTER MEMBRANE CATION EFFLUX PROTEIN"/>
    <property type="match status" value="1"/>
</dbReference>
<reference evidence="3 4" key="1">
    <citation type="submission" date="2018-05" db="EMBL/GenBank/DDBJ databases">
        <title>Reference genomes for bee gut microbiota database.</title>
        <authorList>
            <person name="Ellegaard K.M."/>
        </authorList>
    </citation>
    <scope>NUCLEOTIDE SEQUENCE [LARGE SCALE GENOMIC DNA]</scope>
    <source>
        <strain evidence="3 4">ESL0284</strain>
    </source>
</reference>
<keyword evidence="2" id="KW-0449">Lipoprotein</keyword>
<dbReference type="GO" id="GO:0015562">
    <property type="term" value="F:efflux transmembrane transporter activity"/>
    <property type="evidence" value="ECO:0007669"/>
    <property type="project" value="InterPro"/>
</dbReference>
<sequence length="509" mass="56580">MSISNMFRLKSIWQKAITFSLIGLNACTVGPNFHRDHMKIPEQWTEKVWKRPATAQEIVQAANNMRRWWEQFHDPLLNQLVEKAIQNNYDLQMAGQRILAAQSLRDQQASKWYPQLDGSGGFGYQTSSNTLSSNISISKGNPNNAVIRRYGATFSWQLDTFGLIRRMVQSQEEAVKASIEDRRAVLLAMLSQLANNYVTLRTMQLRLRIADENVAIAQYIYNLAQKQYIEGTGTTLSTAQAEAELETQRASREPLKTSITQITHTIDVLLGQTPGTTETLLKIEQPLPDLPPFPPSIPSIALANRPDIRMAERQYAMATANIGVAVAELYPQFTIDMSAMPTTSFTSQMANIASLVSSSFINLSIPGLHGGRLSAAVKQAQAQAEEARLNYRQTILTSLKEIEDVIAAWGDDSEHVDLLHKSKVSSQTALIRAQKLYKAGLTGYLDVLTAQRTATNAANEEAVAILERFQDSINLFTALGAGWQGVDITKTELPMTIEQQNLLAKLVKQ</sequence>
<dbReference type="GO" id="GO:0005886">
    <property type="term" value="C:plasma membrane"/>
    <property type="evidence" value="ECO:0007669"/>
    <property type="project" value="UniProtKB-SubCell"/>
</dbReference>
<evidence type="ECO:0000313" key="4">
    <source>
        <dbReference type="Proteomes" id="UP000247565"/>
    </source>
</evidence>
<dbReference type="PANTHER" id="PTHR30203:SF31">
    <property type="entry name" value="RND EFFLUX SYSTEM, OUTER MEMBRANE LIPOPROTEIN, NODT"/>
    <property type="match status" value="1"/>
</dbReference>
<accession>A0A318MVJ8</accession>
<dbReference type="Pfam" id="PF02321">
    <property type="entry name" value="OEP"/>
    <property type="match status" value="2"/>
</dbReference>
<dbReference type="Proteomes" id="UP000247565">
    <property type="component" value="Unassembled WGS sequence"/>
</dbReference>
<keyword evidence="2" id="KW-0472">Membrane</keyword>